<keyword evidence="2" id="KW-1185">Reference proteome</keyword>
<accession>A0ACC2APY7</accession>
<dbReference type="Proteomes" id="UP001162992">
    <property type="component" value="Chromosome 20"/>
</dbReference>
<gene>
    <name evidence="1" type="ORF">O6H91_20G045700</name>
</gene>
<reference evidence="2" key="1">
    <citation type="journal article" date="2024" name="Proc. Natl. Acad. Sci. U.S.A.">
        <title>Extraordinary preservation of gene collinearity over three hundred million years revealed in homosporous lycophytes.</title>
        <authorList>
            <person name="Li C."/>
            <person name="Wickell D."/>
            <person name="Kuo L.Y."/>
            <person name="Chen X."/>
            <person name="Nie B."/>
            <person name="Liao X."/>
            <person name="Peng D."/>
            <person name="Ji J."/>
            <person name="Jenkins J."/>
            <person name="Williams M."/>
            <person name="Shu S."/>
            <person name="Plott C."/>
            <person name="Barry K."/>
            <person name="Rajasekar S."/>
            <person name="Grimwood J."/>
            <person name="Han X."/>
            <person name="Sun S."/>
            <person name="Hou Z."/>
            <person name="He W."/>
            <person name="Dai G."/>
            <person name="Sun C."/>
            <person name="Schmutz J."/>
            <person name="Leebens-Mack J.H."/>
            <person name="Li F.W."/>
            <person name="Wang L."/>
        </authorList>
    </citation>
    <scope>NUCLEOTIDE SEQUENCE [LARGE SCALE GENOMIC DNA]</scope>
    <source>
        <strain evidence="2">cv. PW_Plant_1</strain>
    </source>
</reference>
<dbReference type="EMBL" id="CM055111">
    <property type="protein sequence ID" value="KAJ7519604.1"/>
    <property type="molecule type" value="Genomic_DNA"/>
</dbReference>
<sequence length="336" mass="36424">MKLYTQKLNMGCPAISMSVVLIWLFVTARVGICVSARLMFGFYDNDCPRAESLVRSTLAANVLFDPTAPAAMLRLAFHDCQVKVGGCDASILLRSTGRITSEMVSDRNFGIRRLDLIDRIKSTLELACPGVVSCADIIALAARDAVSLTGGPNIQIPTGRRDGTFASNLAADALVPPATVNMHDFLQVFNSKGMTVAESVAMLGAHTLGVGHCVSIINRLYPTRDNTLGFGFGGQLRLTCPTPYPAFINNNTFMQNDLTNVFFDNQYFRDLMVGRGLFSIDSEVANDPTTSQIVSAFAQNQNLFFSNFASAFVKLTASNVLTGDQGEVRRNCAFVN</sequence>
<evidence type="ECO:0000313" key="1">
    <source>
        <dbReference type="EMBL" id="KAJ7519604.1"/>
    </source>
</evidence>
<name>A0ACC2APY7_DIPCM</name>
<protein>
    <submittedName>
        <fullName evidence="1">Uncharacterized protein</fullName>
    </submittedName>
</protein>
<evidence type="ECO:0000313" key="2">
    <source>
        <dbReference type="Proteomes" id="UP001162992"/>
    </source>
</evidence>
<proteinExistence type="predicted"/>
<comment type="caution">
    <text evidence="1">The sequence shown here is derived from an EMBL/GenBank/DDBJ whole genome shotgun (WGS) entry which is preliminary data.</text>
</comment>
<organism evidence="1 2">
    <name type="scientific">Diphasiastrum complanatum</name>
    <name type="common">Issler's clubmoss</name>
    <name type="synonym">Lycopodium complanatum</name>
    <dbReference type="NCBI Taxonomy" id="34168"/>
    <lineage>
        <taxon>Eukaryota</taxon>
        <taxon>Viridiplantae</taxon>
        <taxon>Streptophyta</taxon>
        <taxon>Embryophyta</taxon>
        <taxon>Tracheophyta</taxon>
        <taxon>Lycopodiopsida</taxon>
        <taxon>Lycopodiales</taxon>
        <taxon>Lycopodiaceae</taxon>
        <taxon>Lycopodioideae</taxon>
        <taxon>Diphasiastrum</taxon>
    </lineage>
</organism>